<dbReference type="EMBL" id="CDMY01000247">
    <property type="protein sequence ID" value="CEL96809.1"/>
    <property type="molecule type" value="Genomic_DNA"/>
</dbReference>
<evidence type="ECO:0000313" key="3">
    <source>
        <dbReference type="Proteomes" id="UP000041254"/>
    </source>
</evidence>
<evidence type="ECO:0000313" key="2">
    <source>
        <dbReference type="EMBL" id="CEL96809.1"/>
    </source>
</evidence>
<dbReference type="Proteomes" id="UP000041254">
    <property type="component" value="Unassembled WGS sequence"/>
</dbReference>
<proteinExistence type="predicted"/>
<name>A0A0G4EJA8_VITBC</name>
<accession>A0A0G4EJA8</accession>
<reference evidence="2 3" key="1">
    <citation type="submission" date="2014-11" db="EMBL/GenBank/DDBJ databases">
        <authorList>
            <person name="Zhu J."/>
            <person name="Qi W."/>
            <person name="Song R."/>
        </authorList>
    </citation>
    <scope>NUCLEOTIDE SEQUENCE [LARGE SCALE GENOMIC DNA]</scope>
</reference>
<dbReference type="InParanoid" id="A0A0G4EJA8"/>
<gene>
    <name evidence="2" type="ORF">Vbra_3845</name>
</gene>
<protein>
    <submittedName>
        <fullName evidence="2">Uncharacterized protein</fullName>
    </submittedName>
</protein>
<feature type="compositionally biased region" description="Basic residues" evidence="1">
    <location>
        <begin position="15"/>
        <end position="25"/>
    </location>
</feature>
<sequence length="298" mass="33090">MGEALVEKQQERTNQRRALRHKQAHVHCTSAAKPEQASLEKSRPIGDLRARKRRNRQAECRGMGSVLCGECAAEGAVEQEAEASDIALHHVEGAINHLTDTTEWLDGLEFDDFVTFATPLTQPQVRPPSRGDDDSHPNQRLSAKRPAPLDLSKAKNMTNRPTDIAEYGDDAPCRYGQRGGGGDGEVPAVTTDPFLLSLSTRGIRPGSDYWERPDVREHQAVIRQTWGSPTKFERIAELLVSSREERARRCHEEFLTLKAREGGGESHKAFFGMGWLAGWAKGNTWLRSDREAATEDGG</sequence>
<organism evidence="2 3">
    <name type="scientific">Vitrella brassicaformis (strain CCMP3155)</name>
    <dbReference type="NCBI Taxonomy" id="1169540"/>
    <lineage>
        <taxon>Eukaryota</taxon>
        <taxon>Sar</taxon>
        <taxon>Alveolata</taxon>
        <taxon>Colpodellida</taxon>
        <taxon>Vitrellaceae</taxon>
        <taxon>Vitrella</taxon>
    </lineage>
</organism>
<feature type="region of interest" description="Disordered" evidence="1">
    <location>
        <begin position="1"/>
        <end position="51"/>
    </location>
</feature>
<dbReference type="VEuPathDB" id="CryptoDB:Vbra_3845"/>
<feature type="region of interest" description="Disordered" evidence="1">
    <location>
        <begin position="120"/>
        <end position="187"/>
    </location>
</feature>
<evidence type="ECO:0000256" key="1">
    <source>
        <dbReference type="SAM" id="MobiDB-lite"/>
    </source>
</evidence>
<keyword evidence="3" id="KW-1185">Reference proteome</keyword>
<feature type="compositionally biased region" description="Basic and acidic residues" evidence="1">
    <location>
        <begin position="38"/>
        <end position="49"/>
    </location>
</feature>
<dbReference type="AlphaFoldDB" id="A0A0G4EJA8"/>
<feature type="compositionally biased region" description="Basic and acidic residues" evidence="1">
    <location>
        <begin position="1"/>
        <end position="14"/>
    </location>
</feature>